<dbReference type="EMBL" id="MCFA01000223">
    <property type="protein sequence ID" value="ORX98030.1"/>
    <property type="molecule type" value="Genomic_DNA"/>
</dbReference>
<comment type="caution">
    <text evidence="4">The sequence shown here is derived from an EMBL/GenBank/DDBJ whole genome shotgun (WGS) entry which is preliminary data.</text>
</comment>
<dbReference type="InterPro" id="IPR006598">
    <property type="entry name" value="CAP10"/>
</dbReference>
<dbReference type="AlphaFoldDB" id="A0A1Y1YJ27"/>
<keyword evidence="2" id="KW-0472">Membrane</keyword>
<keyword evidence="5" id="KW-1185">Reference proteome</keyword>
<evidence type="ECO:0000313" key="4">
    <source>
        <dbReference type="EMBL" id="ORX98030.1"/>
    </source>
</evidence>
<protein>
    <submittedName>
        <fullName evidence="4">Capsule-associated protein-like protein CAP1</fullName>
    </submittedName>
</protein>
<gene>
    <name evidence="4" type="ORF">BCR34DRAFT_593316</name>
</gene>
<reference evidence="4 5" key="1">
    <citation type="submission" date="2016-07" db="EMBL/GenBank/DDBJ databases">
        <title>Pervasive Adenine N6-methylation of Active Genes in Fungi.</title>
        <authorList>
            <consortium name="DOE Joint Genome Institute"/>
            <person name="Mondo S.J."/>
            <person name="Dannebaum R.O."/>
            <person name="Kuo R.C."/>
            <person name="Labutti K."/>
            <person name="Haridas S."/>
            <person name="Kuo A."/>
            <person name="Salamov A."/>
            <person name="Ahrendt S.R."/>
            <person name="Lipzen A."/>
            <person name="Sullivan W."/>
            <person name="Andreopoulos W.B."/>
            <person name="Clum A."/>
            <person name="Lindquist E."/>
            <person name="Daum C."/>
            <person name="Ramamoorthy G.K."/>
            <person name="Gryganskyi A."/>
            <person name="Culley D."/>
            <person name="Magnuson J.K."/>
            <person name="James T.Y."/>
            <person name="O'Malley M.A."/>
            <person name="Stajich J.E."/>
            <person name="Spatafora J.W."/>
            <person name="Visel A."/>
            <person name="Grigoriev I.V."/>
        </authorList>
    </citation>
    <scope>NUCLEOTIDE SEQUENCE [LARGE SCALE GENOMIC DNA]</scope>
    <source>
        <strain evidence="4 5">CBS 115471</strain>
    </source>
</reference>
<dbReference type="SMART" id="SM00672">
    <property type="entry name" value="CAP10"/>
    <property type="match status" value="1"/>
</dbReference>
<evidence type="ECO:0000256" key="1">
    <source>
        <dbReference type="SAM" id="MobiDB-lite"/>
    </source>
</evidence>
<dbReference type="InterPro" id="IPR051091">
    <property type="entry name" value="O-Glucosyltr/Glycosyltrsf_90"/>
</dbReference>
<feature type="domain" description="Glycosyl transferase CAP10" evidence="3">
    <location>
        <begin position="308"/>
        <end position="612"/>
    </location>
</feature>
<organism evidence="4 5">
    <name type="scientific">Clohesyomyces aquaticus</name>
    <dbReference type="NCBI Taxonomy" id="1231657"/>
    <lineage>
        <taxon>Eukaryota</taxon>
        <taxon>Fungi</taxon>
        <taxon>Dikarya</taxon>
        <taxon>Ascomycota</taxon>
        <taxon>Pezizomycotina</taxon>
        <taxon>Dothideomycetes</taxon>
        <taxon>Pleosporomycetidae</taxon>
        <taxon>Pleosporales</taxon>
        <taxon>Lindgomycetaceae</taxon>
        <taxon>Clohesyomyces</taxon>
    </lineage>
</organism>
<evidence type="ECO:0000313" key="5">
    <source>
        <dbReference type="Proteomes" id="UP000193144"/>
    </source>
</evidence>
<feature type="transmembrane region" description="Helical" evidence="2">
    <location>
        <begin position="12"/>
        <end position="33"/>
    </location>
</feature>
<dbReference type="PANTHER" id="PTHR12203">
    <property type="entry name" value="KDEL LYS-ASP-GLU-LEU CONTAINING - RELATED"/>
    <property type="match status" value="1"/>
</dbReference>
<dbReference type="OrthoDB" id="541052at2759"/>
<name>A0A1Y1YJ27_9PLEO</name>
<accession>A0A1Y1YJ27</accession>
<evidence type="ECO:0000259" key="3">
    <source>
        <dbReference type="SMART" id="SM00672"/>
    </source>
</evidence>
<evidence type="ECO:0000256" key="2">
    <source>
        <dbReference type="SAM" id="Phobius"/>
    </source>
</evidence>
<dbReference type="STRING" id="1231657.A0A1Y1YJ27"/>
<feature type="region of interest" description="Disordered" evidence="1">
    <location>
        <begin position="43"/>
        <end position="62"/>
    </location>
</feature>
<dbReference type="PANTHER" id="PTHR12203:SF22">
    <property type="entry name" value="CAPSULE ASSOCIATED PROTEIN"/>
    <property type="match status" value="1"/>
</dbReference>
<dbReference type="Proteomes" id="UP000193144">
    <property type="component" value="Unassembled WGS sequence"/>
</dbReference>
<dbReference type="Pfam" id="PF05686">
    <property type="entry name" value="Glyco_transf_90"/>
    <property type="match status" value="1"/>
</dbReference>
<sequence length="623" mass="70951">MAFSPRRFSPAIALKVLLFFALSVILVGTAWLWQRSPRSVASISMPHDHKGQDKGQAPKTHPIDDLIEHAGTEWFKLMAKQTHDLSGAAKAYRARRGRHPPPGFDRWYQFAKDNNAVMVEDFFDQIYDDLAPFWGVEAKKIRRQAKRFDFVVSVRNGTATQKTDHERPWMNLWHDLTSTIQEHLPDIDIPINVMDESRVIVPWEDINEYVKAERGSRKLVPRPEVVTELMGLEDVDADAGEPIEIPWVTGGLYWDTARVGCPPNSPAREVPASTNFSGPPPMPSAFPERSYYGYVKNWTAAKDPCLQPDLRESHGTFIEPLSQRTTHSLFPMFGGSKLPMNNDILIPPAMYWTKDPFYSGGEEHGGPWEQKTTKVVWRGGGTGGRNKAENWTRFQRHRFVAMVNGTAVQVAEKNAEGPGRGENFVLQGYHTYHLTATQYMDLGTWLNQITDVGMVHLICFPESGSNKCPYTDHYFEVKSGMPMAKQYAFKFLPDIDGNSFSGRYRGFMASTSLPIKATIYAEWHDSRLVPWVHFVPMDNSFVDIYGILDYFIGTGLEYKTEDGKVVEGAHDAAAEKIATAGKEWAEKVLRREDMQIYVMRLFMEYARICDDQRDRLGFIWDMD</sequence>
<keyword evidence="2" id="KW-0812">Transmembrane</keyword>
<proteinExistence type="predicted"/>
<keyword evidence="2" id="KW-1133">Transmembrane helix</keyword>